<dbReference type="PROSITE" id="PS50853">
    <property type="entry name" value="FN3"/>
    <property type="match status" value="1"/>
</dbReference>
<dbReference type="EMBL" id="SDHZ01000001">
    <property type="protein sequence ID" value="RXK85748.1"/>
    <property type="molecule type" value="Genomic_DNA"/>
</dbReference>
<dbReference type="InterPro" id="IPR003961">
    <property type="entry name" value="FN3_dom"/>
</dbReference>
<feature type="domain" description="Fibronectin type-III" evidence="2">
    <location>
        <begin position="32"/>
        <end position="140"/>
    </location>
</feature>
<organism evidence="3 4">
    <name type="scientific">Filimonas effusa</name>
    <dbReference type="NCBI Taxonomy" id="2508721"/>
    <lineage>
        <taxon>Bacteria</taxon>
        <taxon>Pseudomonadati</taxon>
        <taxon>Bacteroidota</taxon>
        <taxon>Chitinophagia</taxon>
        <taxon>Chitinophagales</taxon>
        <taxon>Chitinophagaceae</taxon>
        <taxon>Filimonas</taxon>
    </lineage>
</organism>
<evidence type="ECO:0000313" key="4">
    <source>
        <dbReference type="Proteomes" id="UP000290545"/>
    </source>
</evidence>
<comment type="caution">
    <text evidence="3">The sequence shown here is derived from an EMBL/GenBank/DDBJ whole genome shotgun (WGS) entry which is preliminary data.</text>
</comment>
<dbReference type="RefSeq" id="WP_129001500.1">
    <property type="nucleotide sequence ID" value="NZ_SDHZ01000001.1"/>
</dbReference>
<dbReference type="InterPro" id="IPR013783">
    <property type="entry name" value="Ig-like_fold"/>
</dbReference>
<evidence type="ECO:0000259" key="2">
    <source>
        <dbReference type="PROSITE" id="PS50853"/>
    </source>
</evidence>
<dbReference type="CDD" id="cd00063">
    <property type="entry name" value="FN3"/>
    <property type="match status" value="1"/>
</dbReference>
<keyword evidence="1" id="KW-0732">Signal</keyword>
<dbReference type="AlphaFoldDB" id="A0A4Q1DA25"/>
<keyword evidence="4" id="KW-1185">Reference proteome</keyword>
<dbReference type="Gene3D" id="2.60.40.10">
    <property type="entry name" value="Immunoglobulins"/>
    <property type="match status" value="1"/>
</dbReference>
<dbReference type="SUPFAM" id="SSF49265">
    <property type="entry name" value="Fibronectin type III"/>
    <property type="match status" value="1"/>
</dbReference>
<sequence>MRKYLVLFAGPIGLVVSVVMACSKGGNITATAPSVPEVVAPQLTADSIAAVTINTASFYGTITGSGNAQVSERGVYWGKTANPATNKTPATSYKTNGSFVVDLKDLEPNTTYFVRAFATNSAGTSYAPDKQFTTGTVPQPELFTDTLFATGAYTAFVAGKMLNAKGVNFKEIGICIGKDPGPSVAGTHVKAASANEQNLFLRINDLEPATSYYIRTYATDVYGTTTYGANVKLATIAKGNVSYTLAQNANPSDEEKAAYVRIKKAFDEAVDYYNKYTSITKSLYVTYNTGVATADASISGSIRVGPQQGYQRTGTALHEMAHAVGVGQHSFWTGNLIAGGIYQGIYANKMLRFMTRNPSEALKGDNLHFWPYGINGASEDTGDEMLYITNVLIMQGMKKDGLPSSN</sequence>
<evidence type="ECO:0000256" key="1">
    <source>
        <dbReference type="SAM" id="SignalP"/>
    </source>
</evidence>
<proteinExistence type="predicted"/>
<dbReference type="OrthoDB" id="9765957at2"/>
<feature type="chain" id="PRO_5020329229" evidence="1">
    <location>
        <begin position="22"/>
        <end position="406"/>
    </location>
</feature>
<dbReference type="Proteomes" id="UP000290545">
    <property type="component" value="Unassembled WGS sequence"/>
</dbReference>
<reference evidence="3 4" key="1">
    <citation type="submission" date="2019-01" db="EMBL/GenBank/DDBJ databases">
        <title>Filimonas sp. strain TTM-71.</title>
        <authorList>
            <person name="Chen W.-M."/>
        </authorList>
    </citation>
    <scope>NUCLEOTIDE SEQUENCE [LARGE SCALE GENOMIC DNA]</scope>
    <source>
        <strain evidence="3 4">TTM-71</strain>
    </source>
</reference>
<dbReference type="InterPro" id="IPR036116">
    <property type="entry name" value="FN3_sf"/>
</dbReference>
<dbReference type="SUPFAM" id="SSF55486">
    <property type="entry name" value="Metalloproteases ('zincins'), catalytic domain"/>
    <property type="match status" value="1"/>
</dbReference>
<gene>
    <name evidence="3" type="ORF">ESB13_02735</name>
</gene>
<dbReference type="PROSITE" id="PS51257">
    <property type="entry name" value="PROKAR_LIPOPROTEIN"/>
    <property type="match status" value="1"/>
</dbReference>
<accession>A0A4Q1DA25</accession>
<name>A0A4Q1DA25_9BACT</name>
<evidence type="ECO:0000313" key="3">
    <source>
        <dbReference type="EMBL" id="RXK85748.1"/>
    </source>
</evidence>
<feature type="signal peptide" evidence="1">
    <location>
        <begin position="1"/>
        <end position="21"/>
    </location>
</feature>
<protein>
    <submittedName>
        <fullName evidence="3">Fibronectin type III domain-containing protein</fullName>
    </submittedName>
</protein>